<evidence type="ECO:0000313" key="5">
    <source>
        <dbReference type="EMBL" id="KOF93596.1"/>
    </source>
</evidence>
<comment type="caution">
    <text evidence="2">Lacks conserved residue(s) required for the propagation of feature annotation.</text>
</comment>
<dbReference type="PANTHER" id="PTHR10183:SF393">
    <property type="entry name" value="CALPAIN-LIKE ISOFORM X1"/>
    <property type="match status" value="1"/>
</dbReference>
<dbReference type="SUPFAM" id="SSF54001">
    <property type="entry name" value="Cysteine proteinases"/>
    <property type="match status" value="1"/>
</dbReference>
<dbReference type="OrthoDB" id="424753at2759"/>
<feature type="domain" description="Calpain catalytic" evidence="4">
    <location>
        <begin position="166"/>
        <end position="341"/>
    </location>
</feature>
<feature type="compositionally biased region" description="Basic and acidic residues" evidence="3">
    <location>
        <begin position="40"/>
        <end position="50"/>
    </location>
</feature>
<reference evidence="5" key="1">
    <citation type="submission" date="2015-07" db="EMBL/GenBank/DDBJ databases">
        <title>MeaNS - Measles Nucleotide Surveillance Program.</title>
        <authorList>
            <person name="Tran T."/>
            <person name="Druce J."/>
        </authorList>
    </citation>
    <scope>NUCLEOTIDE SEQUENCE</scope>
    <source>
        <strain evidence="5">UCB-OBI-ISO-001</strain>
        <tissue evidence="5">Gonad</tissue>
    </source>
</reference>
<evidence type="ECO:0000256" key="3">
    <source>
        <dbReference type="SAM" id="MobiDB-lite"/>
    </source>
</evidence>
<evidence type="ECO:0000259" key="4">
    <source>
        <dbReference type="PROSITE" id="PS50203"/>
    </source>
</evidence>
<dbReference type="PROSITE" id="PS50203">
    <property type="entry name" value="CALPAIN_CAT"/>
    <property type="match status" value="1"/>
</dbReference>
<feature type="non-terminal residue" evidence="5">
    <location>
        <position position="1"/>
    </location>
</feature>
<dbReference type="PRINTS" id="PR00704">
    <property type="entry name" value="CALPAIN"/>
</dbReference>
<sequence length="409" mass="45853">TTTLSTSSSISSSSSPSPAVAAIAAAAAAVSTPTTTVRTARPEQGDKGNRQEIQNAEYLALKEQYAARRSRKLQSQQHASKQEQFDKQREKSVGAQLEGADDTLHKNKQAGLDAGILEGESKSEVKTERNIRLESQEEGDEGSEVKTYADDGCSLSPGDIDDGPLLFVDNSFPPDISSLSYVYSGEDKYERMVFKRPTEIDENPTFTGVGGTCQWPFPWVLWRGRGWFQGAMAIASLSVKCLEKVIPGYRKFEESFQEDYFGAFIFRLWRFGAWQDIIVDDNLPFLDSQVAYCEPVGSHHEYWAPLLEKAYAKCNRTYESIENGNILDALTDLTGAICEYFTPDVNPPHNLFRLLHMSCFHRSLIVCWRSEKRLTPIGFIVYQPSQQTSIWNDAEDTHRFLHIVTAATK</sequence>
<evidence type="ECO:0000256" key="2">
    <source>
        <dbReference type="PROSITE-ProRule" id="PRU00239"/>
    </source>
</evidence>
<dbReference type="GO" id="GO:0043066">
    <property type="term" value="P:negative regulation of apoptotic process"/>
    <property type="evidence" value="ECO:0007669"/>
    <property type="project" value="TreeGrafter"/>
</dbReference>
<dbReference type="EMBL" id="KQ417125">
    <property type="protein sequence ID" value="KOF93596.1"/>
    <property type="molecule type" value="Genomic_DNA"/>
</dbReference>
<comment type="similarity">
    <text evidence="1">Belongs to the peptidase C2 family.</text>
</comment>
<dbReference type="InterPro" id="IPR022684">
    <property type="entry name" value="Calpain_cysteine_protease"/>
</dbReference>
<gene>
    <name evidence="5" type="ORF">OCBIM_22003920mg</name>
</gene>
<dbReference type="PANTHER" id="PTHR10183">
    <property type="entry name" value="CALPAIN"/>
    <property type="match status" value="1"/>
</dbReference>
<dbReference type="STRING" id="37653.A0A0L8HWM2"/>
<evidence type="ECO:0000256" key="1">
    <source>
        <dbReference type="ARBA" id="ARBA00007623"/>
    </source>
</evidence>
<feature type="compositionally biased region" description="Basic and acidic residues" evidence="3">
    <location>
        <begin position="80"/>
        <end position="92"/>
    </location>
</feature>
<dbReference type="Pfam" id="PF00648">
    <property type="entry name" value="Peptidase_C2"/>
    <property type="match status" value="1"/>
</dbReference>
<dbReference type="InterPro" id="IPR001300">
    <property type="entry name" value="Peptidase_C2_calpain_cat"/>
</dbReference>
<feature type="compositionally biased region" description="Basic and acidic residues" evidence="3">
    <location>
        <begin position="119"/>
        <end position="135"/>
    </location>
</feature>
<feature type="non-terminal residue" evidence="5">
    <location>
        <position position="409"/>
    </location>
</feature>
<feature type="region of interest" description="Disordered" evidence="3">
    <location>
        <begin position="67"/>
        <end position="148"/>
    </location>
</feature>
<dbReference type="GO" id="GO:0006508">
    <property type="term" value="P:proteolysis"/>
    <property type="evidence" value="ECO:0007669"/>
    <property type="project" value="InterPro"/>
</dbReference>
<accession>A0A0L8HWM2</accession>
<name>A0A0L8HWM2_OCTBM</name>
<protein>
    <recommendedName>
        <fullName evidence="4">Calpain catalytic domain-containing protein</fullName>
    </recommendedName>
</protein>
<organism evidence="5">
    <name type="scientific">Octopus bimaculoides</name>
    <name type="common">California two-spotted octopus</name>
    <dbReference type="NCBI Taxonomy" id="37653"/>
    <lineage>
        <taxon>Eukaryota</taxon>
        <taxon>Metazoa</taxon>
        <taxon>Spiralia</taxon>
        <taxon>Lophotrochozoa</taxon>
        <taxon>Mollusca</taxon>
        <taxon>Cephalopoda</taxon>
        <taxon>Coleoidea</taxon>
        <taxon>Octopodiformes</taxon>
        <taxon>Octopoda</taxon>
        <taxon>Incirrata</taxon>
        <taxon>Octopodidae</taxon>
        <taxon>Octopus</taxon>
    </lineage>
</organism>
<dbReference type="InterPro" id="IPR038765">
    <property type="entry name" value="Papain-like_cys_pep_sf"/>
</dbReference>
<dbReference type="GO" id="GO:0005737">
    <property type="term" value="C:cytoplasm"/>
    <property type="evidence" value="ECO:0007669"/>
    <property type="project" value="TreeGrafter"/>
</dbReference>
<dbReference type="AlphaFoldDB" id="A0A0L8HWM2"/>
<feature type="region of interest" description="Disordered" evidence="3">
    <location>
        <begin position="28"/>
        <end position="54"/>
    </location>
</feature>
<proteinExistence type="inferred from homology"/>
<dbReference type="SMART" id="SM00230">
    <property type="entry name" value="CysPc"/>
    <property type="match status" value="1"/>
</dbReference>
<dbReference type="GO" id="GO:0004198">
    <property type="term" value="F:calcium-dependent cysteine-type endopeptidase activity"/>
    <property type="evidence" value="ECO:0007669"/>
    <property type="project" value="InterPro"/>
</dbReference>
<feature type="compositionally biased region" description="Low complexity" evidence="3">
    <location>
        <begin position="28"/>
        <end position="39"/>
    </location>
</feature>